<dbReference type="InterPro" id="IPR020846">
    <property type="entry name" value="MFS_dom"/>
</dbReference>
<feature type="transmembrane region" description="Helical" evidence="8">
    <location>
        <begin position="12"/>
        <end position="33"/>
    </location>
</feature>
<dbReference type="PROSITE" id="PS50850">
    <property type="entry name" value="MFS"/>
    <property type="match status" value="1"/>
</dbReference>
<sequence>MRPFLDPRTWPVVGLLIGLVALAPLSTDMYLASLADMVRVFGTDVATVQLTLSAFAVGMALGMLVYGPLSDRFGRRPVLIVSLVFYSVASVACVLAPDIGTLIGARFVQALGACGGGVIGRAIVRDVWGREGAARMLSHMASAMALAPALAPIVGSYLHVSQGWQANFWVMAGAGAVLALVSALMLRETNEHRSPSATDPLVLLANTRTLLGDRGFLAHALVVAFAFAGLFSYLSGASFVMIDVLGVAPENFGYTFLAVALTYLVAAQAGARLTHRLGTGRLIDIGLGLGVVSAGIGAALAWAGISTLGSVLPVACGQFLACALIMPNGQAGALGPYPRIAGTASSLMGFLQMAVGASAGALVGLLHDGTPRPLMSAFAVSALLGLVVWRSLRPRG</sequence>
<feature type="transmembrane region" description="Helical" evidence="8">
    <location>
        <begin position="216"/>
        <end position="240"/>
    </location>
</feature>
<evidence type="ECO:0000256" key="4">
    <source>
        <dbReference type="ARBA" id="ARBA00022475"/>
    </source>
</evidence>
<evidence type="ECO:0000259" key="9">
    <source>
        <dbReference type="PROSITE" id="PS50850"/>
    </source>
</evidence>
<dbReference type="KEGG" id="rpm:RSPPHO_03057"/>
<organism evidence="10 11">
    <name type="scientific">Pararhodospirillum photometricum DSM 122</name>
    <dbReference type="NCBI Taxonomy" id="1150469"/>
    <lineage>
        <taxon>Bacteria</taxon>
        <taxon>Pseudomonadati</taxon>
        <taxon>Pseudomonadota</taxon>
        <taxon>Alphaproteobacteria</taxon>
        <taxon>Rhodospirillales</taxon>
        <taxon>Rhodospirillaceae</taxon>
        <taxon>Pararhodospirillum</taxon>
    </lineage>
</organism>
<feature type="transmembrane region" description="Helical" evidence="8">
    <location>
        <begin position="166"/>
        <end position="186"/>
    </location>
</feature>
<evidence type="ECO:0000256" key="8">
    <source>
        <dbReference type="RuleBase" id="RU365088"/>
    </source>
</evidence>
<proteinExistence type="inferred from homology"/>
<evidence type="ECO:0000256" key="7">
    <source>
        <dbReference type="ARBA" id="ARBA00023136"/>
    </source>
</evidence>
<comment type="similarity">
    <text evidence="2 8">Belongs to the major facilitator superfamily. Bcr/CmlA family.</text>
</comment>
<accession>H6SQG4</accession>
<evidence type="ECO:0000313" key="11">
    <source>
        <dbReference type="Proteomes" id="UP000033220"/>
    </source>
</evidence>
<feature type="domain" description="Major facilitator superfamily (MFS) profile" evidence="9">
    <location>
        <begin position="12"/>
        <end position="396"/>
    </location>
</feature>
<dbReference type="Gene3D" id="1.20.1720.10">
    <property type="entry name" value="Multidrug resistance protein D"/>
    <property type="match status" value="1"/>
</dbReference>
<keyword evidence="11" id="KW-1185">Reference proteome</keyword>
<feature type="transmembrane region" description="Helical" evidence="8">
    <location>
        <begin position="78"/>
        <end position="97"/>
    </location>
</feature>
<dbReference type="CDD" id="cd17320">
    <property type="entry name" value="MFS_MdfA_MDR_like"/>
    <property type="match status" value="1"/>
</dbReference>
<dbReference type="GO" id="GO:1990961">
    <property type="term" value="P:xenobiotic detoxification by transmembrane export across the plasma membrane"/>
    <property type="evidence" value="ECO:0007669"/>
    <property type="project" value="InterPro"/>
</dbReference>
<dbReference type="PANTHER" id="PTHR23502:SF132">
    <property type="entry name" value="POLYAMINE TRANSPORTER 2-RELATED"/>
    <property type="match status" value="1"/>
</dbReference>
<keyword evidence="6 8" id="KW-1133">Transmembrane helix</keyword>
<feature type="transmembrane region" description="Helical" evidence="8">
    <location>
        <begin position="103"/>
        <end position="124"/>
    </location>
</feature>
<evidence type="ECO:0000256" key="6">
    <source>
        <dbReference type="ARBA" id="ARBA00022989"/>
    </source>
</evidence>
<dbReference type="AlphaFoldDB" id="H6SQG4"/>
<dbReference type="eggNOG" id="COG2814">
    <property type="taxonomic scope" value="Bacteria"/>
</dbReference>
<dbReference type="Proteomes" id="UP000033220">
    <property type="component" value="Chromosome DSM 122"/>
</dbReference>
<dbReference type="HOGENOM" id="CLU_001265_47_1_5"/>
<dbReference type="Pfam" id="PF07690">
    <property type="entry name" value="MFS_1"/>
    <property type="match status" value="1"/>
</dbReference>
<feature type="transmembrane region" description="Helical" evidence="8">
    <location>
        <begin position="136"/>
        <end position="160"/>
    </location>
</feature>
<dbReference type="InterPro" id="IPR011701">
    <property type="entry name" value="MFS"/>
</dbReference>
<feature type="transmembrane region" description="Helical" evidence="8">
    <location>
        <begin position="252"/>
        <end position="270"/>
    </location>
</feature>
<evidence type="ECO:0000256" key="5">
    <source>
        <dbReference type="ARBA" id="ARBA00022692"/>
    </source>
</evidence>
<gene>
    <name evidence="10" type="ORF">RSPPHO_03057</name>
</gene>
<evidence type="ECO:0000256" key="1">
    <source>
        <dbReference type="ARBA" id="ARBA00004651"/>
    </source>
</evidence>
<comment type="subcellular location">
    <subcellularLocation>
        <location evidence="8">Cell inner membrane</location>
        <topology evidence="8">Multi-pass membrane protein</topology>
    </subcellularLocation>
    <subcellularLocation>
        <location evidence="1">Cell membrane</location>
        <topology evidence="1">Multi-pass membrane protein</topology>
    </subcellularLocation>
</comment>
<keyword evidence="8" id="KW-0997">Cell inner membrane</keyword>
<reference evidence="10 11" key="1">
    <citation type="submission" date="2012-02" db="EMBL/GenBank/DDBJ databases">
        <title>Shotgun genome sequence of Phaeospirillum photometricum DSM 122.</title>
        <authorList>
            <person name="Duquesne K."/>
            <person name="Sturgis J."/>
        </authorList>
    </citation>
    <scope>NUCLEOTIDE SEQUENCE [LARGE SCALE GENOMIC DNA]</scope>
    <source>
        <strain evidence="11">DSM122</strain>
    </source>
</reference>
<evidence type="ECO:0000256" key="3">
    <source>
        <dbReference type="ARBA" id="ARBA00022448"/>
    </source>
</evidence>
<evidence type="ECO:0000313" key="10">
    <source>
        <dbReference type="EMBL" id="CCG09683.1"/>
    </source>
</evidence>
<keyword evidence="4" id="KW-1003">Cell membrane</keyword>
<keyword evidence="3 8" id="KW-0813">Transport</keyword>
<comment type="caution">
    <text evidence="8">Lacks conserved residue(s) required for the propagation of feature annotation.</text>
</comment>
<feature type="transmembrane region" description="Helical" evidence="8">
    <location>
        <begin position="45"/>
        <end position="66"/>
    </location>
</feature>
<feature type="transmembrane region" description="Helical" evidence="8">
    <location>
        <begin position="282"/>
        <end position="302"/>
    </location>
</feature>
<dbReference type="PANTHER" id="PTHR23502">
    <property type="entry name" value="MAJOR FACILITATOR SUPERFAMILY"/>
    <property type="match status" value="1"/>
</dbReference>
<dbReference type="PATRIC" id="fig|1150469.3.peg.3447"/>
<keyword evidence="5 8" id="KW-0812">Transmembrane</keyword>
<name>H6SQG4_PARPM</name>
<dbReference type="InterPro" id="IPR036259">
    <property type="entry name" value="MFS_trans_sf"/>
</dbReference>
<dbReference type="SUPFAM" id="SSF103473">
    <property type="entry name" value="MFS general substrate transporter"/>
    <property type="match status" value="1"/>
</dbReference>
<dbReference type="NCBIfam" id="TIGR00710">
    <property type="entry name" value="efflux_Bcr_CflA"/>
    <property type="match status" value="1"/>
</dbReference>
<feature type="transmembrane region" description="Helical" evidence="8">
    <location>
        <begin position="373"/>
        <end position="392"/>
    </location>
</feature>
<evidence type="ECO:0000256" key="2">
    <source>
        <dbReference type="ARBA" id="ARBA00006236"/>
    </source>
</evidence>
<dbReference type="InterPro" id="IPR004812">
    <property type="entry name" value="Efflux_drug-R_Bcr/CmlA"/>
</dbReference>
<dbReference type="GO" id="GO:0042910">
    <property type="term" value="F:xenobiotic transmembrane transporter activity"/>
    <property type="evidence" value="ECO:0007669"/>
    <property type="project" value="InterPro"/>
</dbReference>
<feature type="transmembrane region" description="Helical" evidence="8">
    <location>
        <begin position="347"/>
        <end position="367"/>
    </location>
</feature>
<dbReference type="RefSeq" id="WP_014416311.1">
    <property type="nucleotide sequence ID" value="NC_017059.1"/>
</dbReference>
<dbReference type="EMBL" id="HE663493">
    <property type="protein sequence ID" value="CCG09683.1"/>
    <property type="molecule type" value="Genomic_DNA"/>
</dbReference>
<protein>
    <recommendedName>
        <fullName evidence="8">Bcr/CflA family efflux transporter</fullName>
    </recommendedName>
</protein>
<dbReference type="STRING" id="1150469.RSPPHO_03057"/>
<keyword evidence="7 8" id="KW-0472">Membrane</keyword>
<dbReference type="GO" id="GO:0005886">
    <property type="term" value="C:plasma membrane"/>
    <property type="evidence" value="ECO:0007669"/>
    <property type="project" value="UniProtKB-SubCell"/>
</dbReference>